<comment type="catalytic activity">
    <reaction evidence="1">
        <text>ATP + protein L-histidine = ADP + protein N-phospho-L-histidine.</text>
        <dbReference type="EC" id="2.7.13.3"/>
    </reaction>
</comment>
<dbReference type="InterPro" id="IPR005467">
    <property type="entry name" value="His_kinase_dom"/>
</dbReference>
<dbReference type="PROSITE" id="PS50110">
    <property type="entry name" value="RESPONSE_REGULATORY"/>
    <property type="match status" value="1"/>
</dbReference>
<dbReference type="SUPFAM" id="SSF47384">
    <property type="entry name" value="Homodimeric domain of signal transducing histidine kinase"/>
    <property type="match status" value="1"/>
</dbReference>
<evidence type="ECO:0000256" key="6">
    <source>
        <dbReference type="SAM" id="Phobius"/>
    </source>
</evidence>
<dbReference type="InterPro" id="IPR001789">
    <property type="entry name" value="Sig_transdc_resp-reg_receiver"/>
</dbReference>
<proteinExistence type="predicted"/>
<feature type="compositionally biased region" description="Basic and acidic residues" evidence="5">
    <location>
        <begin position="91"/>
        <end position="103"/>
    </location>
</feature>
<feature type="transmembrane region" description="Helical" evidence="6">
    <location>
        <begin position="711"/>
        <end position="735"/>
    </location>
</feature>
<protein>
    <recommendedName>
        <fullName evidence="2">histidine kinase</fullName>
        <ecNumber evidence="2">2.7.13.3</ecNumber>
    </recommendedName>
</protein>
<dbReference type="InterPro" id="IPR057670">
    <property type="entry name" value="SH3_retrovirus"/>
</dbReference>
<evidence type="ECO:0000313" key="10">
    <source>
        <dbReference type="Proteomes" id="UP000824469"/>
    </source>
</evidence>
<keyword evidence="6" id="KW-0472">Membrane</keyword>
<dbReference type="SUPFAM" id="SSF56672">
    <property type="entry name" value="DNA/RNA polymerases"/>
    <property type="match status" value="1"/>
</dbReference>
<dbReference type="Gene3D" id="1.10.287.130">
    <property type="match status" value="1"/>
</dbReference>
<dbReference type="SMART" id="SM00387">
    <property type="entry name" value="HATPase_c"/>
    <property type="match status" value="1"/>
</dbReference>
<dbReference type="PANTHER" id="PTHR43719">
    <property type="entry name" value="TWO-COMPONENT HISTIDINE KINASE"/>
    <property type="match status" value="1"/>
</dbReference>
<feature type="region of interest" description="Disordered" evidence="5">
    <location>
        <begin position="84"/>
        <end position="136"/>
    </location>
</feature>
<dbReference type="EC" id="2.7.13.3" evidence="2"/>
<keyword evidence="3 4" id="KW-0597">Phosphoprotein</keyword>
<feature type="transmembrane region" description="Helical" evidence="6">
    <location>
        <begin position="565"/>
        <end position="585"/>
    </location>
</feature>
<organism evidence="9 10">
    <name type="scientific">Taxus chinensis</name>
    <name type="common">Chinese yew</name>
    <name type="synonym">Taxus wallichiana var. chinensis</name>
    <dbReference type="NCBI Taxonomy" id="29808"/>
    <lineage>
        <taxon>Eukaryota</taxon>
        <taxon>Viridiplantae</taxon>
        <taxon>Streptophyta</taxon>
        <taxon>Embryophyta</taxon>
        <taxon>Tracheophyta</taxon>
        <taxon>Spermatophyta</taxon>
        <taxon>Pinopsida</taxon>
        <taxon>Pinidae</taxon>
        <taxon>Conifers II</taxon>
        <taxon>Cupressales</taxon>
        <taxon>Taxaceae</taxon>
        <taxon>Taxus</taxon>
    </lineage>
</organism>
<dbReference type="InterPro" id="IPR043502">
    <property type="entry name" value="DNA/RNA_pol_sf"/>
</dbReference>
<dbReference type="InterPro" id="IPR036097">
    <property type="entry name" value="HisK_dim/P_sf"/>
</dbReference>
<feature type="domain" description="Response regulatory" evidence="8">
    <location>
        <begin position="1093"/>
        <end position="1208"/>
    </location>
</feature>
<gene>
    <name evidence="9" type="ORF">KI387_028323</name>
</gene>
<feature type="modified residue" description="4-aspartylphosphate" evidence="4">
    <location>
        <position position="1143"/>
    </location>
</feature>
<dbReference type="InterPro" id="IPR013103">
    <property type="entry name" value="RVT_2"/>
</dbReference>
<dbReference type="CDD" id="cd00082">
    <property type="entry name" value="HisKA"/>
    <property type="match status" value="1"/>
</dbReference>
<dbReference type="Proteomes" id="UP000824469">
    <property type="component" value="Unassembled WGS sequence"/>
</dbReference>
<keyword evidence="10" id="KW-1185">Reference proteome</keyword>
<dbReference type="SMART" id="SM00448">
    <property type="entry name" value="REC"/>
    <property type="match status" value="1"/>
</dbReference>
<dbReference type="PRINTS" id="PR00344">
    <property type="entry name" value="BCTRLSENSOR"/>
</dbReference>
<feature type="domain" description="Histidine kinase" evidence="7">
    <location>
        <begin position="788"/>
        <end position="1049"/>
    </location>
</feature>
<evidence type="ECO:0000256" key="5">
    <source>
        <dbReference type="SAM" id="MobiDB-lite"/>
    </source>
</evidence>
<evidence type="ECO:0000256" key="2">
    <source>
        <dbReference type="ARBA" id="ARBA00012438"/>
    </source>
</evidence>
<dbReference type="Pfam" id="PF02518">
    <property type="entry name" value="HATPase_c"/>
    <property type="match status" value="1"/>
</dbReference>
<dbReference type="InterPro" id="IPR003594">
    <property type="entry name" value="HATPase_dom"/>
</dbReference>
<dbReference type="PANTHER" id="PTHR43719:SF75">
    <property type="entry name" value="HISTIDINE KINASE CKI1"/>
    <property type="match status" value="1"/>
</dbReference>
<dbReference type="AlphaFoldDB" id="A0AA38G171"/>
<evidence type="ECO:0000256" key="1">
    <source>
        <dbReference type="ARBA" id="ARBA00000085"/>
    </source>
</evidence>
<dbReference type="Gene3D" id="3.30.565.10">
    <property type="entry name" value="Histidine kinase-like ATPase, C-terminal domain"/>
    <property type="match status" value="1"/>
</dbReference>
<dbReference type="PROSITE" id="PS50109">
    <property type="entry name" value="HIS_KIN"/>
    <property type="match status" value="1"/>
</dbReference>
<feature type="transmembrane region" description="Helical" evidence="6">
    <location>
        <begin position="591"/>
        <end position="613"/>
    </location>
</feature>
<dbReference type="Pfam" id="PF25597">
    <property type="entry name" value="SH3_retrovirus"/>
    <property type="match status" value="1"/>
</dbReference>
<comment type="caution">
    <text evidence="9">The sequence shown here is derived from an EMBL/GenBank/DDBJ whole genome shotgun (WGS) entry which is preliminary data.</text>
</comment>
<accession>A0AA38G171</accession>
<dbReference type="SMART" id="SM00388">
    <property type="entry name" value="HisKA"/>
    <property type="match status" value="1"/>
</dbReference>
<dbReference type="Gene3D" id="3.40.50.2300">
    <property type="match status" value="1"/>
</dbReference>
<feature type="transmembrane region" description="Helical" evidence="6">
    <location>
        <begin position="659"/>
        <end position="678"/>
    </location>
</feature>
<evidence type="ECO:0000259" key="7">
    <source>
        <dbReference type="PROSITE" id="PS50109"/>
    </source>
</evidence>
<reference evidence="9 10" key="1">
    <citation type="journal article" date="2021" name="Nat. Plants">
        <title>The Taxus genome provides insights into paclitaxel biosynthesis.</title>
        <authorList>
            <person name="Xiong X."/>
            <person name="Gou J."/>
            <person name="Liao Q."/>
            <person name="Li Y."/>
            <person name="Zhou Q."/>
            <person name="Bi G."/>
            <person name="Li C."/>
            <person name="Du R."/>
            <person name="Wang X."/>
            <person name="Sun T."/>
            <person name="Guo L."/>
            <person name="Liang H."/>
            <person name="Lu P."/>
            <person name="Wu Y."/>
            <person name="Zhang Z."/>
            <person name="Ro D.K."/>
            <person name="Shang Y."/>
            <person name="Huang S."/>
            <person name="Yan J."/>
        </authorList>
    </citation>
    <scope>NUCLEOTIDE SEQUENCE [LARGE SCALE GENOMIC DNA]</scope>
    <source>
        <strain evidence="9">Ta-2019</strain>
    </source>
</reference>
<dbReference type="InterPro" id="IPR050956">
    <property type="entry name" value="2C_system_His_kinase"/>
</dbReference>
<feature type="transmembrane region" description="Helical" evidence="6">
    <location>
        <begin position="620"/>
        <end position="639"/>
    </location>
</feature>
<dbReference type="Pfam" id="PF07727">
    <property type="entry name" value="RVT_2"/>
    <property type="match status" value="1"/>
</dbReference>
<dbReference type="InterPro" id="IPR003661">
    <property type="entry name" value="HisK_dim/P_dom"/>
</dbReference>
<evidence type="ECO:0000256" key="4">
    <source>
        <dbReference type="PROSITE-ProRule" id="PRU00169"/>
    </source>
</evidence>
<name>A0AA38G171_TAXCH</name>
<dbReference type="CDD" id="cd17546">
    <property type="entry name" value="REC_hyHK_CKI1_RcsC-like"/>
    <property type="match status" value="1"/>
</dbReference>
<dbReference type="EMBL" id="JAHRHJ020000006">
    <property type="protein sequence ID" value="KAH9313288.1"/>
    <property type="molecule type" value="Genomic_DNA"/>
</dbReference>
<dbReference type="GO" id="GO:0000155">
    <property type="term" value="F:phosphorelay sensor kinase activity"/>
    <property type="evidence" value="ECO:0007669"/>
    <property type="project" value="InterPro"/>
</dbReference>
<evidence type="ECO:0000256" key="3">
    <source>
        <dbReference type="ARBA" id="ARBA00022553"/>
    </source>
</evidence>
<keyword evidence="6" id="KW-0812">Transmembrane</keyword>
<evidence type="ECO:0000313" key="9">
    <source>
        <dbReference type="EMBL" id="KAH9313288.1"/>
    </source>
</evidence>
<dbReference type="InterPro" id="IPR036890">
    <property type="entry name" value="HATPase_C_sf"/>
</dbReference>
<sequence>MLSTFESSDPRLWLEIPKKKCKALEPQSKPCIFVGYPDGVKGYRLLNPTSHELCIERSVKFDESSSTSTSLPIEVLQLADSDSDSLDDDVVEHAPLDPLDHQTLESSDSDSSDDEDYVPSHSSDESSDSEVDPHGPLWARKTLQSAGDLVGDTSDMRCTHSYFIGPHSFFASASDPQSFREASDILEWDSAMDEEYSSLMKNDTWDLTPLPKGRKIFSIVGVDYTETFAPVAKMTSIRLTLAIATTNRWKVHQMDVKSAFLHGDLEEEIYMEQPLGYVHDPSLICKLKKSLYGLKQAPRAWYAKMDSFLLTSGFTRCHSDPNVYILWQDDSILILVLYVDDLLITENSSSIIDSVKTALANRFSMIDLGLLHYFLGIQISQSDSRILISQPKYALDLLAHFQMSDCKSSPTPFLSGVKLVSDCSTPLVDDSCRSHMSLHWKVAKWILHYVHGTYTDGIHYHGGVDIDLIGFTDSDWAAGNGASYEKKLKLKSKSLEKMMKASCHYLNSLAKEWNSSKQDNPTDGNQLSDQFPHDSTWNDVKTLIKTSDSLKDFEYFQWIRHRKGVLCSVGCFSLLLFGVLLIHVVTEGLRLSLAVPWTFAGCLSVLLFTRLLLCYEGSQMICCYVSLILFLLLLVSWFMDNSSRNSLPLSGTMSRWDLQYIDFSLLIGLPCLLSQSFSLTPEASYFWILGLSCLYIFILAAVHSFMSPYVFALQALNVLGVTFFFTLITLFIGYLGRDSDKQLYATIKALEESLSKSMLKENEAIQAFEQNKAEYPEKINHMKQFLNFIFHEIRVPFNVVVLGIGHMLGSSLSDEHQEILHMMEASSSCMSRLLNDVLDMGKIEAGKLHLEKQPFNMGELVNSLIWAFRDIFDSKGIEFYIQIDDAMKHLLFHHELIGDKHRLRQVLANYLSNASKFTPCNGKVGLHIVCNGTFIKDPLQMKLIPLEGVQGCKFFSCNGKRKENANKQQIFVSLTLSVEDTGIGISNEDKAKLFLPYTQFKAGSVQDGGGTGLGLCFAKKIVELSEGTVEVHSEVGKGSIFSFTMTFELCKSVTGDTEAETNSFDIQLDGRGLASNISVNKYTDYSLIGNKPKVLIVEDNQVNRKILRKLITSFNVDCEDVENGKKAVELCRNGCSYDMILIDKEMPVMDGLEATRELRAMGIKVPIVGLTGNALDSGRNQFLAAGVDEFFIKPISRHQLVRLLEAHNLIVRSKK</sequence>
<evidence type="ECO:0000259" key="8">
    <source>
        <dbReference type="PROSITE" id="PS50110"/>
    </source>
</evidence>
<dbReference type="InterPro" id="IPR004358">
    <property type="entry name" value="Sig_transdc_His_kin-like_C"/>
</dbReference>
<keyword evidence="6" id="KW-1133">Transmembrane helix</keyword>
<dbReference type="SUPFAM" id="SSF52172">
    <property type="entry name" value="CheY-like"/>
    <property type="match status" value="1"/>
</dbReference>
<dbReference type="Pfam" id="PF00512">
    <property type="entry name" value="HisKA"/>
    <property type="match status" value="1"/>
</dbReference>
<dbReference type="InterPro" id="IPR011006">
    <property type="entry name" value="CheY-like_superfamily"/>
</dbReference>
<dbReference type="SUPFAM" id="SSF55874">
    <property type="entry name" value="ATPase domain of HSP90 chaperone/DNA topoisomerase II/histidine kinase"/>
    <property type="match status" value="1"/>
</dbReference>
<dbReference type="Pfam" id="PF00072">
    <property type="entry name" value="Response_reg"/>
    <property type="match status" value="1"/>
</dbReference>
<feature type="transmembrane region" description="Helical" evidence="6">
    <location>
        <begin position="685"/>
        <end position="705"/>
    </location>
</feature>
<feature type="compositionally biased region" description="Acidic residues" evidence="5">
    <location>
        <begin position="107"/>
        <end position="117"/>
    </location>
</feature>